<dbReference type="GO" id="GO:0000494">
    <property type="term" value="P:box C/D sno(s)RNA 3'-end processing"/>
    <property type="evidence" value="ECO:0007669"/>
    <property type="project" value="TreeGrafter"/>
</dbReference>
<feature type="compositionally biased region" description="Gly residues" evidence="1">
    <location>
        <begin position="447"/>
        <end position="467"/>
    </location>
</feature>
<dbReference type="GO" id="GO:0031428">
    <property type="term" value="C:box C/D methylation guide snoRNP complex"/>
    <property type="evidence" value="ECO:0007669"/>
    <property type="project" value="TreeGrafter"/>
</dbReference>
<dbReference type="GO" id="GO:0008649">
    <property type="term" value="F:rRNA methyltransferase activity"/>
    <property type="evidence" value="ECO:0007669"/>
    <property type="project" value="TreeGrafter"/>
</dbReference>
<gene>
    <name evidence="3" type="ORF">LTR62_003387</name>
</gene>
<evidence type="ECO:0000259" key="2">
    <source>
        <dbReference type="Pfam" id="PF10307"/>
    </source>
</evidence>
<feature type="compositionally biased region" description="Gly residues" evidence="1">
    <location>
        <begin position="530"/>
        <end position="542"/>
    </location>
</feature>
<feature type="region of interest" description="Disordered" evidence="1">
    <location>
        <begin position="427"/>
        <end position="572"/>
    </location>
</feature>
<name>A0AAN7TS14_9PEZI</name>
<evidence type="ECO:0000313" key="3">
    <source>
        <dbReference type="EMBL" id="KAK5113518.1"/>
    </source>
</evidence>
<accession>A0AAN7TS14</accession>
<dbReference type="PANTHER" id="PTHR10335">
    <property type="entry name" value="RRNA 2-O-METHYLTRANSFERASE FIBRILLARIN"/>
    <property type="match status" value="1"/>
</dbReference>
<protein>
    <recommendedName>
        <fullName evidence="2">Swiss Army Knife RNA repair protein HAD domain-containing protein</fullName>
    </recommendedName>
</protein>
<dbReference type="GO" id="GO:0003723">
    <property type="term" value="F:RNA binding"/>
    <property type="evidence" value="ECO:0007669"/>
    <property type="project" value="TreeGrafter"/>
</dbReference>
<dbReference type="PANTHER" id="PTHR10335:SF23">
    <property type="entry name" value="OB FOLD-CONTAINING PROTEIN, NUCLEIC ACID BINDING"/>
    <property type="match status" value="1"/>
</dbReference>
<sequence>MNDSTAVHTVTALKRWSCMEKQLPSIERIRNIHVYDFDNTLFASPLPNRQLWNSSTIGSLQAQEFLHNGGWWHNPHILAATGQGVEAEERQAWKGYWNEKIVELCDLSAADEDTLTIMLTGRGEDKFAELLTRMVTAKKLDFDMLCLKPAVGPSGEMFASTLAYKQALLRDIVYTYRNAVEIRIYEDRPKHTKAFRDFFTDFNRSLSSSHTVSPVPRNPIRCEVIQVTEQEASMDPVAEAACVQEMINTHNAAILAGSAPANCIPYKLKRTVFFTGYMLTPPDIETMKRKYAKLPPNVPEHEVRFLANNILISPRPAPHYIMDKIGGLGAKVRWRVTGTGTFQNRVWAARVTPIDPNVRVVTENSPAYIVIATRREAKPIEATKISHWNTLPATEPGMEFETTVGEKVLLRIEEEFLDEDAYEASFAPSGKFGRKHPREEEFPPLGGARGDGGMRGGRQGFRGGWNGQGRDEGRGPNGGRGEGGWVAGRGGHSGAGSLAPRGGGGGGNRGGRGAGENGRRDRHFRDRDSGGGGRGGGQGGRGRGPRNQYRSLDDSVSQTQGAGYGDAGGMQY</sequence>
<dbReference type="InterPro" id="IPR018812">
    <property type="entry name" value="SAK_HAD"/>
</dbReference>
<dbReference type="Proteomes" id="UP001310890">
    <property type="component" value="Unassembled WGS sequence"/>
</dbReference>
<feature type="compositionally biased region" description="Basic and acidic residues" evidence="1">
    <location>
        <begin position="517"/>
        <end position="529"/>
    </location>
</feature>
<organism evidence="3 4">
    <name type="scientific">Meristemomyces frigidus</name>
    <dbReference type="NCBI Taxonomy" id="1508187"/>
    <lineage>
        <taxon>Eukaryota</taxon>
        <taxon>Fungi</taxon>
        <taxon>Dikarya</taxon>
        <taxon>Ascomycota</taxon>
        <taxon>Pezizomycotina</taxon>
        <taxon>Dothideomycetes</taxon>
        <taxon>Dothideomycetidae</taxon>
        <taxon>Mycosphaerellales</taxon>
        <taxon>Teratosphaeriaceae</taxon>
        <taxon>Meristemomyces</taxon>
    </lineage>
</organism>
<evidence type="ECO:0000256" key="1">
    <source>
        <dbReference type="SAM" id="MobiDB-lite"/>
    </source>
</evidence>
<feature type="domain" description="Swiss Army Knife RNA repair protein HAD" evidence="2">
    <location>
        <begin position="44"/>
        <end position="252"/>
    </location>
</feature>
<dbReference type="EMBL" id="JAVRRL010000023">
    <property type="protein sequence ID" value="KAK5113518.1"/>
    <property type="molecule type" value="Genomic_DNA"/>
</dbReference>
<dbReference type="GO" id="GO:1990259">
    <property type="term" value="F:histone H2AQ104 methyltransferase activity"/>
    <property type="evidence" value="ECO:0007669"/>
    <property type="project" value="TreeGrafter"/>
</dbReference>
<feature type="compositionally biased region" description="Polar residues" evidence="1">
    <location>
        <begin position="548"/>
        <end position="561"/>
    </location>
</feature>
<dbReference type="Pfam" id="PF10307">
    <property type="entry name" value="HAD_SAK_1"/>
    <property type="match status" value="1"/>
</dbReference>
<evidence type="ECO:0000313" key="4">
    <source>
        <dbReference type="Proteomes" id="UP001310890"/>
    </source>
</evidence>
<dbReference type="GO" id="GO:0032040">
    <property type="term" value="C:small-subunit processome"/>
    <property type="evidence" value="ECO:0007669"/>
    <property type="project" value="TreeGrafter"/>
</dbReference>
<reference evidence="3" key="1">
    <citation type="submission" date="2023-08" db="EMBL/GenBank/DDBJ databases">
        <title>Black Yeasts Isolated from many extreme environments.</title>
        <authorList>
            <person name="Coleine C."/>
            <person name="Stajich J.E."/>
            <person name="Selbmann L."/>
        </authorList>
    </citation>
    <scope>NUCLEOTIDE SEQUENCE</scope>
    <source>
        <strain evidence="3">CCFEE 5401</strain>
    </source>
</reference>
<feature type="compositionally biased region" description="Gly residues" evidence="1">
    <location>
        <begin position="501"/>
        <end position="516"/>
    </location>
</feature>
<comment type="caution">
    <text evidence="3">The sequence shown here is derived from an EMBL/GenBank/DDBJ whole genome shotgun (WGS) entry which is preliminary data.</text>
</comment>
<feature type="compositionally biased region" description="Gly residues" evidence="1">
    <location>
        <begin position="475"/>
        <end position="494"/>
    </location>
</feature>
<dbReference type="AlphaFoldDB" id="A0AAN7TS14"/>
<feature type="compositionally biased region" description="Gly residues" evidence="1">
    <location>
        <begin position="562"/>
        <end position="572"/>
    </location>
</feature>
<proteinExistence type="predicted"/>